<keyword evidence="2" id="KW-1185">Reference proteome</keyword>
<dbReference type="RefSeq" id="XP_060453551.1">
    <property type="nucleotide sequence ID" value="XM_060596572.1"/>
</dbReference>
<name>A0AA48I5M0_9TREE</name>
<sequence>MCVSGRGLCPSGDIAKFTDIDVVLPQSPFKRSLWSANCYRFNCVYDVLYASLVHYRWPPNIIFAARVLLDRGNAQYWSQKLLADGEQGLHPWAVRRLREDAPKVYGALHQLFIRWNSAFALFKKSSSTTFLVDNNRAFGARCQRKGGAGDAKETFKSLHQKGPCPVYCAYQGDFYKFHGAILEKIYAFAAETPGLIDCNGPLERFCSVHVSCQNCVRRVEASARASWLRTMTHVDWSLSRKDGARGPWQDGKKRKRNHT</sequence>
<dbReference type="GeneID" id="85492156"/>
<dbReference type="AlphaFoldDB" id="A0AA48I5M0"/>
<proteinExistence type="predicted"/>
<gene>
    <name evidence="1" type="ORF">CcaverHIS019_0110030</name>
</gene>
<evidence type="ECO:0000313" key="1">
    <source>
        <dbReference type="EMBL" id="BEI88285.1"/>
    </source>
</evidence>
<dbReference type="Proteomes" id="UP001233271">
    <property type="component" value="Chromosome 1"/>
</dbReference>
<protein>
    <submittedName>
        <fullName evidence="1">Uncharacterized protein</fullName>
    </submittedName>
</protein>
<reference evidence="1" key="1">
    <citation type="journal article" date="2023" name="BMC Genomics">
        <title>Chromosome-level genome assemblies of Cutaneotrichosporon spp. (Trichosporonales, Basidiomycota) reveal imbalanced evolution between nucleotide sequences and chromosome synteny.</title>
        <authorList>
            <person name="Kobayashi Y."/>
            <person name="Kayamori A."/>
            <person name="Aoki K."/>
            <person name="Shiwa Y."/>
            <person name="Matsutani M."/>
            <person name="Fujita N."/>
            <person name="Sugita T."/>
            <person name="Iwasaki W."/>
            <person name="Tanaka N."/>
            <person name="Takashima M."/>
        </authorList>
    </citation>
    <scope>NUCLEOTIDE SEQUENCE</scope>
    <source>
        <strain evidence="1">HIS019</strain>
    </source>
</reference>
<evidence type="ECO:0000313" key="2">
    <source>
        <dbReference type="Proteomes" id="UP001233271"/>
    </source>
</evidence>
<accession>A0AA48I5M0</accession>
<dbReference type="EMBL" id="AP028212">
    <property type="protein sequence ID" value="BEI88285.1"/>
    <property type="molecule type" value="Genomic_DNA"/>
</dbReference>
<dbReference type="KEGG" id="ccac:CcaHIS019_0110030"/>
<organism evidence="1 2">
    <name type="scientific">Cutaneotrichosporon cavernicola</name>
    <dbReference type="NCBI Taxonomy" id="279322"/>
    <lineage>
        <taxon>Eukaryota</taxon>
        <taxon>Fungi</taxon>
        <taxon>Dikarya</taxon>
        <taxon>Basidiomycota</taxon>
        <taxon>Agaricomycotina</taxon>
        <taxon>Tremellomycetes</taxon>
        <taxon>Trichosporonales</taxon>
        <taxon>Trichosporonaceae</taxon>
        <taxon>Cutaneotrichosporon</taxon>
    </lineage>
</organism>